<dbReference type="EMBL" id="BAABJV010000002">
    <property type="protein sequence ID" value="GAA4767786.1"/>
    <property type="molecule type" value="Genomic_DNA"/>
</dbReference>
<organism evidence="2 3">
    <name type="scientific">Streptomyces sanyensis</name>
    <dbReference type="NCBI Taxonomy" id="568869"/>
    <lineage>
        <taxon>Bacteria</taxon>
        <taxon>Bacillati</taxon>
        <taxon>Actinomycetota</taxon>
        <taxon>Actinomycetes</taxon>
        <taxon>Kitasatosporales</taxon>
        <taxon>Streptomycetaceae</taxon>
        <taxon>Streptomyces</taxon>
    </lineage>
</organism>
<proteinExistence type="predicted"/>
<dbReference type="InterPro" id="IPR001031">
    <property type="entry name" value="Thioesterase"/>
</dbReference>
<dbReference type="Gene3D" id="3.40.50.1820">
    <property type="entry name" value="alpha/beta hydrolase"/>
    <property type="match status" value="1"/>
</dbReference>
<dbReference type="InterPro" id="IPR020802">
    <property type="entry name" value="TesA-like"/>
</dbReference>
<dbReference type="InterPro" id="IPR029058">
    <property type="entry name" value="AB_hydrolase_fold"/>
</dbReference>
<dbReference type="RefSeq" id="WP_345610425.1">
    <property type="nucleotide sequence ID" value="NZ_BAABJV010000002.1"/>
</dbReference>
<evidence type="ECO:0000259" key="1">
    <source>
        <dbReference type="SMART" id="SM00824"/>
    </source>
</evidence>
<reference evidence="3" key="1">
    <citation type="journal article" date="2019" name="Int. J. Syst. Evol. Microbiol.">
        <title>The Global Catalogue of Microorganisms (GCM) 10K type strain sequencing project: providing services to taxonomists for standard genome sequencing and annotation.</title>
        <authorList>
            <consortium name="The Broad Institute Genomics Platform"/>
            <consortium name="The Broad Institute Genome Sequencing Center for Infectious Disease"/>
            <person name="Wu L."/>
            <person name="Ma J."/>
        </authorList>
    </citation>
    <scope>NUCLEOTIDE SEQUENCE [LARGE SCALE GENOMIC DNA]</scope>
    <source>
        <strain evidence="3">JCM 18324</strain>
    </source>
</reference>
<comment type="caution">
    <text evidence="2">The sequence shown here is derived from an EMBL/GenBank/DDBJ whole genome shotgun (WGS) entry which is preliminary data.</text>
</comment>
<gene>
    <name evidence="2" type="ORF">GCM10023329_12850</name>
</gene>
<dbReference type="Proteomes" id="UP001501147">
    <property type="component" value="Unassembled WGS sequence"/>
</dbReference>
<accession>A0ABP8ZXX1</accession>
<evidence type="ECO:0000313" key="3">
    <source>
        <dbReference type="Proteomes" id="UP001501147"/>
    </source>
</evidence>
<protein>
    <recommendedName>
        <fullName evidence="1">Thioesterase TesA-like domain-containing protein</fullName>
    </recommendedName>
</protein>
<dbReference type="SUPFAM" id="SSF53474">
    <property type="entry name" value="alpha/beta-Hydrolases"/>
    <property type="match status" value="1"/>
</dbReference>
<name>A0ABP8ZXX1_9ACTN</name>
<dbReference type="Pfam" id="PF00975">
    <property type="entry name" value="Thioesterase"/>
    <property type="match status" value="1"/>
</dbReference>
<keyword evidence="3" id="KW-1185">Reference proteome</keyword>
<evidence type="ECO:0000313" key="2">
    <source>
        <dbReference type="EMBL" id="GAA4767786.1"/>
    </source>
</evidence>
<sequence length="278" mass="29196">MTAPTADSLVPLRDTGDLAPLYCIHPVSGSPYCYSGLVNALDPRRPAFGLEAPGFDGESEPAGSIAELAERHAATLLDARPEGPFLLLGWSLGGVLAYETARLLTAAGREVPLVVVIDAALRQQIALPPENEMVRYFLHDFLGVMSGMLGSATGEAPALDAVLDGLGPAAGPAERLAAVEASGAVPEEFDAEFLLERFALFRAHVTAMYAHTVASVHDGPAVLIRAAESNHALMEWKPFLPRLSSHVVTGDHHSIWREPGLGEIGAVVSAALEAGAAR</sequence>
<feature type="domain" description="Thioesterase TesA-like" evidence="1">
    <location>
        <begin position="22"/>
        <end position="272"/>
    </location>
</feature>
<dbReference type="SMART" id="SM00824">
    <property type="entry name" value="PKS_TE"/>
    <property type="match status" value="1"/>
</dbReference>